<feature type="compositionally biased region" description="Basic and acidic residues" evidence="1">
    <location>
        <begin position="129"/>
        <end position="141"/>
    </location>
</feature>
<dbReference type="PANTHER" id="PTHR12854">
    <property type="entry name" value="ATAXIN 2-RELATED"/>
    <property type="match status" value="1"/>
</dbReference>
<dbReference type="PANTHER" id="PTHR12854:SF12">
    <property type="entry name" value="POLYADENYLATE-BINDING PROTEIN INTERACTING PROTEIN"/>
    <property type="match status" value="1"/>
</dbReference>
<dbReference type="OrthoDB" id="2275718at2759"/>
<evidence type="ECO:0000259" key="2">
    <source>
        <dbReference type="Pfam" id="PF14438"/>
    </source>
</evidence>
<feature type="compositionally biased region" description="Polar residues" evidence="1">
    <location>
        <begin position="228"/>
        <end position="238"/>
    </location>
</feature>
<dbReference type="AlphaFoldDB" id="A0A8X7YSP7"/>
<dbReference type="GO" id="GO:0010494">
    <property type="term" value="C:cytoplasmic stress granule"/>
    <property type="evidence" value="ECO:0007669"/>
    <property type="project" value="TreeGrafter"/>
</dbReference>
<name>A0A8X7YSP7_POPTO</name>
<dbReference type="InterPro" id="IPR025852">
    <property type="entry name" value="SM_dom_ATX"/>
</dbReference>
<sequence length="590" mass="62475">MGYKNRAEAETEACLNEALLFATMCIIGLPVDVHIRDGSVYSGTFHTASFDKENGVVLKEARLTKKGKSDANVANGSVIETLVILSTDIVQVVAKGVLFPADGVTGNLSGGNVEAALTNAPSSEIVASEAKKSNKFTVDKKKSNHNRSSVKNKNGTSHGLMPTKAGKDPEGRKMPPNQIGKTMEFEHGERDGLRISKGASYYGLDDLMIDKWFEGNPINYCFNQSVREASSGDSVNGRQTRDDRSQEEQGHYKQKFDFQTEKSADEVHSPNAITGPHDSEAKPIAEGRVTVKLLPNLISCNPDGDLMKPDSQYCGRPASAGTTSPSSVCASVSTASNPRVDVPSESHCSSSANSTDVASPQVSESNRSSKAFKLNPGAKIFSPSFSNPTSANAPAVPTVASMAYIPSNSPVVPVAAVQPEVGIPCAPRSSVPAKFSPYSNLTAVNGGSGSQFSQPVAGHVGTRVQSLRYAGQYHAVQAAPSYAQPNSQSVMVGRMGQLVYVQPVYHDSVPIAPISTVSARPLLTPHQVQYPKHQGGAAGQPLQLCVTPPFVGGQQPFVEPSHIPFLQPPIPAIRPIPVPGSNTLFGTKFP</sequence>
<evidence type="ECO:0000256" key="1">
    <source>
        <dbReference type="SAM" id="MobiDB-lite"/>
    </source>
</evidence>
<feature type="compositionally biased region" description="Polar residues" evidence="1">
    <location>
        <begin position="346"/>
        <end position="369"/>
    </location>
</feature>
<proteinExistence type="predicted"/>
<evidence type="ECO:0000313" key="3">
    <source>
        <dbReference type="EMBL" id="KAG6755445.1"/>
    </source>
</evidence>
<feature type="region of interest" description="Disordered" evidence="1">
    <location>
        <begin position="311"/>
        <end position="369"/>
    </location>
</feature>
<feature type="region of interest" description="Disordered" evidence="1">
    <location>
        <begin position="228"/>
        <end position="283"/>
    </location>
</feature>
<dbReference type="GO" id="GO:0034063">
    <property type="term" value="P:stress granule assembly"/>
    <property type="evidence" value="ECO:0007669"/>
    <property type="project" value="TreeGrafter"/>
</dbReference>
<evidence type="ECO:0000313" key="4">
    <source>
        <dbReference type="Proteomes" id="UP000886885"/>
    </source>
</evidence>
<keyword evidence="4" id="KW-1185">Reference proteome</keyword>
<dbReference type="GO" id="GO:0003729">
    <property type="term" value="F:mRNA binding"/>
    <property type="evidence" value="ECO:0007669"/>
    <property type="project" value="TreeGrafter"/>
</dbReference>
<feature type="region of interest" description="Disordered" evidence="1">
    <location>
        <begin position="128"/>
        <end position="177"/>
    </location>
</feature>
<reference evidence="3" key="1">
    <citation type="journal article" date="2020" name="bioRxiv">
        <title>Hybrid origin of Populus tomentosa Carr. identified through genome sequencing and phylogenomic analysis.</title>
        <authorList>
            <person name="An X."/>
            <person name="Gao K."/>
            <person name="Chen Z."/>
            <person name="Li J."/>
            <person name="Yang X."/>
            <person name="Yang X."/>
            <person name="Zhou J."/>
            <person name="Guo T."/>
            <person name="Zhao T."/>
            <person name="Huang S."/>
            <person name="Miao D."/>
            <person name="Khan W.U."/>
            <person name="Rao P."/>
            <person name="Ye M."/>
            <person name="Lei B."/>
            <person name="Liao W."/>
            <person name="Wang J."/>
            <person name="Ji L."/>
            <person name="Li Y."/>
            <person name="Guo B."/>
            <person name="Mustafa N.S."/>
            <person name="Li S."/>
            <person name="Yun Q."/>
            <person name="Keller S.R."/>
            <person name="Mao J."/>
            <person name="Zhang R."/>
            <person name="Strauss S.H."/>
        </authorList>
    </citation>
    <scope>NUCLEOTIDE SEQUENCE</scope>
    <source>
        <strain evidence="3">GM15</strain>
        <tissue evidence="3">Leaf</tissue>
    </source>
</reference>
<dbReference type="InterPro" id="IPR045117">
    <property type="entry name" value="ATXN2-like"/>
</dbReference>
<gene>
    <name evidence="3" type="ORF">POTOM_041271</name>
</gene>
<feature type="compositionally biased region" description="Polar residues" evidence="1">
    <location>
        <begin position="320"/>
        <end position="337"/>
    </location>
</feature>
<comment type="caution">
    <text evidence="3">The sequence shown here is derived from an EMBL/GenBank/DDBJ whole genome shotgun (WGS) entry which is preliminary data.</text>
</comment>
<feature type="domain" description="Ataxin 2 SM" evidence="2">
    <location>
        <begin position="16"/>
        <end position="95"/>
    </location>
</feature>
<feature type="compositionally biased region" description="Basic and acidic residues" evidence="1">
    <location>
        <begin position="239"/>
        <end position="268"/>
    </location>
</feature>
<dbReference type="Pfam" id="PF14438">
    <property type="entry name" value="SM-ATX"/>
    <property type="match status" value="1"/>
</dbReference>
<organism evidence="3 4">
    <name type="scientific">Populus tomentosa</name>
    <name type="common">Chinese white poplar</name>
    <dbReference type="NCBI Taxonomy" id="118781"/>
    <lineage>
        <taxon>Eukaryota</taxon>
        <taxon>Viridiplantae</taxon>
        <taxon>Streptophyta</taxon>
        <taxon>Embryophyta</taxon>
        <taxon>Tracheophyta</taxon>
        <taxon>Spermatophyta</taxon>
        <taxon>Magnoliopsida</taxon>
        <taxon>eudicotyledons</taxon>
        <taxon>Gunneridae</taxon>
        <taxon>Pentapetalae</taxon>
        <taxon>rosids</taxon>
        <taxon>fabids</taxon>
        <taxon>Malpighiales</taxon>
        <taxon>Salicaceae</taxon>
        <taxon>Saliceae</taxon>
        <taxon>Populus</taxon>
    </lineage>
</organism>
<protein>
    <recommendedName>
        <fullName evidence="2">Ataxin 2 SM domain-containing protein</fullName>
    </recommendedName>
</protein>
<accession>A0A8X7YSP7</accession>
<dbReference type="Proteomes" id="UP000886885">
    <property type="component" value="Chromosome 11D"/>
</dbReference>
<dbReference type="EMBL" id="JAAWWB010000022">
    <property type="protein sequence ID" value="KAG6755445.1"/>
    <property type="molecule type" value="Genomic_DNA"/>
</dbReference>